<dbReference type="AlphaFoldDB" id="A0A9X6RQ06"/>
<gene>
    <name evidence="2" type="ORF">BV898_19847</name>
</gene>
<protein>
    <submittedName>
        <fullName evidence="2">Uncharacterized protein</fullName>
    </submittedName>
</protein>
<evidence type="ECO:0000256" key="1">
    <source>
        <dbReference type="SAM" id="MobiDB-lite"/>
    </source>
</evidence>
<evidence type="ECO:0000313" key="2">
    <source>
        <dbReference type="EMBL" id="OWA55460.1"/>
    </source>
</evidence>
<comment type="caution">
    <text evidence="2">The sequence shown here is derived from an EMBL/GenBank/DDBJ whole genome shotgun (WGS) entry which is preliminary data.</text>
</comment>
<keyword evidence="3" id="KW-1185">Reference proteome</keyword>
<organism evidence="2 3">
    <name type="scientific">Hypsibius exemplaris</name>
    <name type="common">Freshwater tardigrade</name>
    <dbReference type="NCBI Taxonomy" id="2072580"/>
    <lineage>
        <taxon>Eukaryota</taxon>
        <taxon>Metazoa</taxon>
        <taxon>Ecdysozoa</taxon>
        <taxon>Tardigrada</taxon>
        <taxon>Eutardigrada</taxon>
        <taxon>Parachela</taxon>
        <taxon>Hypsibioidea</taxon>
        <taxon>Hypsibiidae</taxon>
        <taxon>Hypsibius</taxon>
    </lineage>
</organism>
<evidence type="ECO:0000313" key="3">
    <source>
        <dbReference type="Proteomes" id="UP000192578"/>
    </source>
</evidence>
<accession>A0A9X6RQ06</accession>
<sequence>MVPWREAFTGHVPGSLCPECFQPEVAFTVNSRPTDPVVAIKTTATLYQHPKNVIIMSPLMHLLLSALARLHGRRSSGSEIKVESLTGLGRPKAEPSSIKPQAHFPRSDAVRVMRDLTHKTSRRRSKESSAKSYPAEQPWLGFPQADRCFASYSHAAVPVIFTHEKSSKKGIDDHGWSTRIYRMRHHEIHPAQLSPSHCRGSLPAEPPPSAWFKRNRHIRVERSMQTVGASSPSGDHSWRPSVTGGRELEAFGCAEGGASFLPGTFFFSRR</sequence>
<feature type="region of interest" description="Disordered" evidence="1">
    <location>
        <begin position="79"/>
        <end position="112"/>
    </location>
</feature>
<reference evidence="3" key="1">
    <citation type="submission" date="2017-01" db="EMBL/GenBank/DDBJ databases">
        <title>Comparative genomics of anhydrobiosis in the tardigrade Hypsibius dujardini.</title>
        <authorList>
            <person name="Yoshida Y."/>
            <person name="Koutsovoulos G."/>
            <person name="Laetsch D."/>
            <person name="Stevens L."/>
            <person name="Kumar S."/>
            <person name="Horikawa D."/>
            <person name="Ishino K."/>
            <person name="Komine S."/>
            <person name="Tomita M."/>
            <person name="Blaxter M."/>
            <person name="Arakawa K."/>
        </authorList>
    </citation>
    <scope>NUCLEOTIDE SEQUENCE [LARGE SCALE GENOMIC DNA]</scope>
    <source>
        <strain evidence="3">Z151</strain>
    </source>
</reference>
<name>A0A9X6RQ06_HYPEX</name>
<proteinExistence type="predicted"/>
<feature type="region of interest" description="Disordered" evidence="1">
    <location>
        <begin position="117"/>
        <end position="136"/>
    </location>
</feature>
<dbReference type="Proteomes" id="UP000192578">
    <property type="component" value="Unassembled WGS sequence"/>
</dbReference>
<dbReference type="EMBL" id="MTYJ01000813">
    <property type="protein sequence ID" value="OWA55460.1"/>
    <property type="molecule type" value="Genomic_DNA"/>
</dbReference>